<proteinExistence type="predicted"/>
<keyword evidence="2" id="KW-1185">Reference proteome</keyword>
<accession>A0ABS1KW23</accession>
<name>A0ABS1KW23_9BACT</name>
<organism evidence="1 2">
    <name type="scientific">Chryseolinea lacunae</name>
    <dbReference type="NCBI Taxonomy" id="2801331"/>
    <lineage>
        <taxon>Bacteria</taxon>
        <taxon>Pseudomonadati</taxon>
        <taxon>Bacteroidota</taxon>
        <taxon>Cytophagia</taxon>
        <taxon>Cytophagales</taxon>
        <taxon>Fulvivirgaceae</taxon>
        <taxon>Chryseolinea</taxon>
    </lineage>
</organism>
<dbReference type="RefSeq" id="WP_202012947.1">
    <property type="nucleotide sequence ID" value="NZ_JAERRB010000007.1"/>
</dbReference>
<gene>
    <name evidence="1" type="ORF">JI741_20390</name>
</gene>
<evidence type="ECO:0000313" key="1">
    <source>
        <dbReference type="EMBL" id="MBL0743604.1"/>
    </source>
</evidence>
<reference evidence="1 2" key="1">
    <citation type="submission" date="2021-01" db="EMBL/GenBank/DDBJ databases">
        <title>Chryseolinea sp. Jin1 Genome sequencing and assembly.</title>
        <authorList>
            <person name="Kim I."/>
        </authorList>
    </citation>
    <scope>NUCLEOTIDE SEQUENCE [LARGE SCALE GENOMIC DNA]</scope>
    <source>
        <strain evidence="1 2">Jin1</strain>
    </source>
</reference>
<protein>
    <submittedName>
        <fullName evidence="1">Uncharacterized protein</fullName>
    </submittedName>
</protein>
<evidence type="ECO:0000313" key="2">
    <source>
        <dbReference type="Proteomes" id="UP000613030"/>
    </source>
</evidence>
<comment type="caution">
    <text evidence="1">The sequence shown here is derived from an EMBL/GenBank/DDBJ whole genome shotgun (WGS) entry which is preliminary data.</text>
</comment>
<dbReference type="EMBL" id="JAERRB010000007">
    <property type="protein sequence ID" value="MBL0743604.1"/>
    <property type="molecule type" value="Genomic_DNA"/>
</dbReference>
<dbReference type="Proteomes" id="UP000613030">
    <property type="component" value="Unassembled WGS sequence"/>
</dbReference>
<sequence length="92" mass="11229">MERTPRDVERDFKEIHIEKTWAVLGERFSFNLKAWKQDFSVYCKNQTRNISEPQAFSEFGKKKIEPLLNTILKREQYHPTWANLMRWIAKRK</sequence>